<feature type="transmembrane region" description="Helical" evidence="4">
    <location>
        <begin position="61"/>
        <end position="80"/>
    </location>
</feature>
<accession>A0A853HAD7</accession>
<feature type="transmembrane region" description="Helical" evidence="4">
    <location>
        <begin position="378"/>
        <end position="397"/>
    </location>
</feature>
<proteinExistence type="predicted"/>
<feature type="transmembrane region" description="Helical" evidence="4">
    <location>
        <begin position="288"/>
        <end position="306"/>
    </location>
</feature>
<evidence type="ECO:0000313" key="5">
    <source>
        <dbReference type="EMBL" id="NYT86974.1"/>
    </source>
</evidence>
<dbReference type="OrthoDB" id="5317164at2"/>
<feature type="transmembrane region" description="Helical" evidence="4">
    <location>
        <begin position="21"/>
        <end position="41"/>
    </location>
</feature>
<dbReference type="CDD" id="cd17339">
    <property type="entry name" value="MFS_NIMT_CynX_like"/>
    <property type="match status" value="1"/>
</dbReference>
<dbReference type="PANTHER" id="PTHR23523">
    <property type="match status" value="1"/>
</dbReference>
<dbReference type="AlphaFoldDB" id="A0A853HAD7"/>
<keyword evidence="3 4" id="KW-0472">Membrane</keyword>
<evidence type="ECO:0000256" key="2">
    <source>
        <dbReference type="ARBA" id="ARBA00022989"/>
    </source>
</evidence>
<dbReference type="InterPro" id="IPR036259">
    <property type="entry name" value="MFS_trans_sf"/>
</dbReference>
<dbReference type="Gene3D" id="1.20.1250.20">
    <property type="entry name" value="MFS general substrate transporter like domains"/>
    <property type="match status" value="1"/>
</dbReference>
<dbReference type="EMBL" id="JACCEV010000006">
    <property type="protein sequence ID" value="NYT86974.1"/>
    <property type="molecule type" value="Genomic_DNA"/>
</dbReference>
<evidence type="ECO:0000313" key="6">
    <source>
        <dbReference type="Proteomes" id="UP000554144"/>
    </source>
</evidence>
<comment type="caution">
    <text evidence="5">The sequence shown here is derived from an EMBL/GenBank/DDBJ whole genome shotgun (WGS) entry which is preliminary data.</text>
</comment>
<feature type="transmembrane region" description="Helical" evidence="4">
    <location>
        <begin position="256"/>
        <end position="276"/>
    </location>
</feature>
<dbReference type="Proteomes" id="UP000554144">
    <property type="component" value="Unassembled WGS sequence"/>
</dbReference>
<dbReference type="InterPro" id="IPR011701">
    <property type="entry name" value="MFS"/>
</dbReference>
<feature type="transmembrane region" description="Helical" evidence="4">
    <location>
        <begin position="343"/>
        <end position="366"/>
    </location>
</feature>
<keyword evidence="1 4" id="KW-0812">Transmembrane</keyword>
<dbReference type="RefSeq" id="WP_130040584.1">
    <property type="nucleotide sequence ID" value="NZ_JACCEV010000006.1"/>
</dbReference>
<keyword evidence="2 4" id="KW-1133">Transmembrane helix</keyword>
<feature type="transmembrane region" description="Helical" evidence="4">
    <location>
        <begin position="312"/>
        <end position="336"/>
    </location>
</feature>
<dbReference type="InterPro" id="IPR052524">
    <property type="entry name" value="MFS_Cyanate_Porter"/>
</dbReference>
<feature type="transmembrane region" description="Helical" evidence="4">
    <location>
        <begin position="92"/>
        <end position="108"/>
    </location>
</feature>
<evidence type="ECO:0000256" key="3">
    <source>
        <dbReference type="ARBA" id="ARBA00023136"/>
    </source>
</evidence>
<organism evidence="5 6">
    <name type="scientific">Pollutimonas harenae</name>
    <dbReference type="NCBI Taxonomy" id="657015"/>
    <lineage>
        <taxon>Bacteria</taxon>
        <taxon>Pseudomonadati</taxon>
        <taxon>Pseudomonadota</taxon>
        <taxon>Betaproteobacteria</taxon>
        <taxon>Burkholderiales</taxon>
        <taxon>Alcaligenaceae</taxon>
        <taxon>Pollutimonas</taxon>
    </lineage>
</organism>
<gene>
    <name evidence="5" type="ORF">H0A62_15335</name>
</gene>
<evidence type="ECO:0000256" key="1">
    <source>
        <dbReference type="ARBA" id="ARBA00022692"/>
    </source>
</evidence>
<reference evidence="5 6" key="1">
    <citation type="submission" date="2020-07" db="EMBL/GenBank/DDBJ databases">
        <title>Taxonomic revisions and descriptions of new bacterial species based on genomic comparisons in the high-G+C-content subgroup of the family Alcaligenaceae.</title>
        <authorList>
            <person name="Szabo A."/>
            <person name="Felfoldi T."/>
        </authorList>
    </citation>
    <scope>NUCLEOTIDE SEQUENCE [LARGE SCALE GENOMIC DNA]</scope>
    <source>
        <strain evidence="5 6">DSM 25667</strain>
    </source>
</reference>
<name>A0A853HAD7_9BURK</name>
<feature type="transmembrane region" description="Helical" evidence="4">
    <location>
        <begin position="114"/>
        <end position="133"/>
    </location>
</feature>
<protein>
    <submittedName>
        <fullName evidence="5">MFS transporter</fullName>
    </submittedName>
</protein>
<keyword evidence="6" id="KW-1185">Reference proteome</keyword>
<feature type="transmembrane region" description="Helical" evidence="4">
    <location>
        <begin position="222"/>
        <end position="244"/>
    </location>
</feature>
<evidence type="ECO:0000256" key="4">
    <source>
        <dbReference type="SAM" id="Phobius"/>
    </source>
</evidence>
<sequence length="415" mass="43092">MASSAPRAESAPSSAPPRSRVASVLLGASLMLIAFNLRPLFSSLSVLLPDVLQQTTLSSAGAGYLTTLPVLCLGLFAPLAPRIAGRIGPERTLLLALLVLMTGTALRGTGSVPALFLGSALAGAAIATGNVLLPSVVKRDFSGQAALMTGLYTMALCGGAASGAALTLPIAHVFNDSWRVGLAAWAIPALLVIVVWAPQAMRARSAASQSRRKVSGLWRDPLAWHVTFFMGLQSALAYCVMGWMVPILRERGLGGIEAGLVASVSIMVQVVTCLLLPVLAQRFKDQKWINAGLGLVAAVGLIGMLYAPLSMIWQWAVLQGVGQGGLFAMAMMVIVLRSPDSHVAAHLSGMAQGFGYALAALGPLLVGLLHSMTGSFQASGWLFLTLGLLVALSGWGAGRPLLVQVRSAETSSHRG</sequence>
<dbReference type="PANTHER" id="PTHR23523:SF2">
    <property type="entry name" value="2-NITROIMIDAZOLE TRANSPORTER"/>
    <property type="match status" value="1"/>
</dbReference>
<feature type="transmembrane region" description="Helical" evidence="4">
    <location>
        <begin position="145"/>
        <end position="170"/>
    </location>
</feature>
<dbReference type="SUPFAM" id="SSF103473">
    <property type="entry name" value="MFS general substrate transporter"/>
    <property type="match status" value="1"/>
</dbReference>
<feature type="transmembrane region" description="Helical" evidence="4">
    <location>
        <begin position="182"/>
        <end position="201"/>
    </location>
</feature>
<dbReference type="GO" id="GO:0022857">
    <property type="term" value="F:transmembrane transporter activity"/>
    <property type="evidence" value="ECO:0007669"/>
    <property type="project" value="InterPro"/>
</dbReference>
<dbReference type="Pfam" id="PF07690">
    <property type="entry name" value="MFS_1"/>
    <property type="match status" value="1"/>
</dbReference>